<sequence>MIEVNKTEVKIRVYFDENYDHKSYNLRIKKREKDPIFHQEEKGFYIEKEKFETIKKVIREYEKVQQYIGMKLITEGLI</sequence>
<organism evidence="1">
    <name type="scientific">marine sediment metagenome</name>
    <dbReference type="NCBI Taxonomy" id="412755"/>
    <lineage>
        <taxon>unclassified sequences</taxon>
        <taxon>metagenomes</taxon>
        <taxon>ecological metagenomes</taxon>
    </lineage>
</organism>
<evidence type="ECO:0000313" key="1">
    <source>
        <dbReference type="EMBL" id="KKN47262.1"/>
    </source>
</evidence>
<proteinExistence type="predicted"/>
<accession>A0A0F9RCS4</accession>
<comment type="caution">
    <text evidence="1">The sequence shown here is derived from an EMBL/GenBank/DDBJ whole genome shotgun (WGS) entry which is preliminary data.</text>
</comment>
<protein>
    <submittedName>
        <fullName evidence="1">Uncharacterized protein</fullName>
    </submittedName>
</protein>
<gene>
    <name evidence="1" type="ORF">LCGC14_0664830</name>
</gene>
<name>A0A0F9RCS4_9ZZZZ</name>
<dbReference type="EMBL" id="LAZR01001287">
    <property type="protein sequence ID" value="KKN47262.1"/>
    <property type="molecule type" value="Genomic_DNA"/>
</dbReference>
<dbReference type="AlphaFoldDB" id="A0A0F9RCS4"/>
<reference evidence="1" key="1">
    <citation type="journal article" date="2015" name="Nature">
        <title>Complex archaea that bridge the gap between prokaryotes and eukaryotes.</title>
        <authorList>
            <person name="Spang A."/>
            <person name="Saw J.H."/>
            <person name="Jorgensen S.L."/>
            <person name="Zaremba-Niedzwiedzka K."/>
            <person name="Martijn J."/>
            <person name="Lind A.E."/>
            <person name="van Eijk R."/>
            <person name="Schleper C."/>
            <person name="Guy L."/>
            <person name="Ettema T.J."/>
        </authorList>
    </citation>
    <scope>NUCLEOTIDE SEQUENCE</scope>
</reference>